<protein>
    <submittedName>
        <fullName evidence="15">Methyl-accepting chemotaxis transducer/sensory box protein</fullName>
    </submittedName>
</protein>
<dbReference type="NCBIfam" id="TIGR00229">
    <property type="entry name" value="sensory_box"/>
    <property type="match status" value="2"/>
</dbReference>
<sequence>MFMRTRKHNDTLREHQAQLTILENEHDALRSAMMVIEFSQDGLVLDANAQSLTALGYTLSEIRGRSHRQLCDTAHTGSHAYKAFWQALLLGRAHNERVQLLGRDGQQIWLQASYIPLCEADGRMNRIIMLGTDITEQTLRAQAETSFMQAVGRSMAVIEFNLRGEVVNANANFLQVMGYRLEEIRGKQHQLFCQPEEVQSETYRRFWAGLNGGEFNSGLFQRLTKHGKKVWLQATYNPLFDANGKLYGVVKFASDITQRIEQRDAVTRAAQLAFDTSRQTDEHARHGAAVVQQTVGVVQSIADELQLVAQGITALSAQSEEIGSIVETIRSIAEQTNLLALNAAIEAARAGEQGRGFAVVADEVRNLARRTSQATIAITEGVGRNRELARQAAGSMESSTLKAEQGVNLANQAGTVILDIQQGAQQVVEVVSQFAQTLDRQQ</sequence>
<keyword evidence="5" id="KW-0808">Transferase</keyword>
<dbReference type="AlphaFoldDB" id="A0A078LPP9"/>
<evidence type="ECO:0000259" key="12">
    <source>
        <dbReference type="PROSITE" id="PS50111"/>
    </source>
</evidence>
<evidence type="ECO:0000256" key="8">
    <source>
        <dbReference type="ARBA" id="ARBA00023224"/>
    </source>
</evidence>
<dbReference type="PROSITE" id="PS50113">
    <property type="entry name" value="PAC"/>
    <property type="match status" value="2"/>
</dbReference>
<dbReference type="InterPro" id="IPR013656">
    <property type="entry name" value="PAS_4"/>
</dbReference>
<dbReference type="SUPFAM" id="SSF55785">
    <property type="entry name" value="PYP-like sensor domain (PAS domain)"/>
    <property type="match status" value="2"/>
</dbReference>
<dbReference type="InterPro" id="IPR013655">
    <property type="entry name" value="PAS_fold_3"/>
</dbReference>
<feature type="domain" description="PAC" evidence="14">
    <location>
        <begin position="216"/>
        <end position="268"/>
    </location>
</feature>
<dbReference type="GO" id="GO:0016301">
    <property type="term" value="F:kinase activity"/>
    <property type="evidence" value="ECO:0007669"/>
    <property type="project" value="UniProtKB-KW"/>
</dbReference>
<feature type="domain" description="PAC" evidence="14">
    <location>
        <begin position="94"/>
        <end position="146"/>
    </location>
</feature>
<dbReference type="Proteomes" id="UP000053902">
    <property type="component" value="Unassembled WGS sequence"/>
</dbReference>
<keyword evidence="8 10" id="KW-0807">Transducer</keyword>
<keyword evidence="16" id="KW-1185">Reference proteome</keyword>
<keyword evidence="7" id="KW-0472">Membrane</keyword>
<evidence type="ECO:0000256" key="6">
    <source>
        <dbReference type="ARBA" id="ARBA00022989"/>
    </source>
</evidence>
<dbReference type="HOGENOM" id="CLU_000445_107_26_6"/>
<name>A0A078LPP9_9PSED</name>
<dbReference type="OrthoDB" id="9765776at2"/>
<evidence type="ECO:0000256" key="9">
    <source>
        <dbReference type="ARBA" id="ARBA00029447"/>
    </source>
</evidence>
<dbReference type="SUPFAM" id="SSF58104">
    <property type="entry name" value="Methyl-accepting chemotaxis protein (MCP) signaling domain"/>
    <property type="match status" value="1"/>
</dbReference>
<evidence type="ECO:0000313" key="16">
    <source>
        <dbReference type="Proteomes" id="UP000053902"/>
    </source>
</evidence>
<dbReference type="GO" id="GO:0006935">
    <property type="term" value="P:chemotaxis"/>
    <property type="evidence" value="ECO:0007669"/>
    <property type="project" value="InterPro"/>
</dbReference>
<keyword evidence="11" id="KW-0175">Coiled coil</keyword>
<evidence type="ECO:0000256" key="11">
    <source>
        <dbReference type="SAM" id="Coils"/>
    </source>
</evidence>
<evidence type="ECO:0000256" key="1">
    <source>
        <dbReference type="ARBA" id="ARBA00004651"/>
    </source>
</evidence>
<evidence type="ECO:0000256" key="2">
    <source>
        <dbReference type="ARBA" id="ARBA00022475"/>
    </source>
</evidence>
<dbReference type="Pfam" id="PF08448">
    <property type="entry name" value="PAS_4"/>
    <property type="match status" value="1"/>
</dbReference>
<dbReference type="GO" id="GO:0005886">
    <property type="term" value="C:plasma membrane"/>
    <property type="evidence" value="ECO:0007669"/>
    <property type="project" value="UniProtKB-SubCell"/>
</dbReference>
<keyword evidence="3" id="KW-0488">Methylation</keyword>
<dbReference type="SMART" id="SM00086">
    <property type="entry name" value="PAC"/>
    <property type="match status" value="2"/>
</dbReference>
<dbReference type="Pfam" id="PF08447">
    <property type="entry name" value="PAS_3"/>
    <property type="match status" value="1"/>
</dbReference>
<evidence type="ECO:0000256" key="4">
    <source>
        <dbReference type="ARBA" id="ARBA00022692"/>
    </source>
</evidence>
<reference evidence="15 16" key="1">
    <citation type="submission" date="2014-07" db="EMBL/GenBank/DDBJ databases">
        <authorList>
            <person name="Urmite Genomes Urmite Genomes"/>
        </authorList>
    </citation>
    <scope>NUCLEOTIDE SEQUENCE [LARGE SCALE GENOMIC DNA]</scope>
    <source>
        <strain evidence="15 16">20_BN</strain>
    </source>
</reference>
<dbReference type="InterPro" id="IPR004090">
    <property type="entry name" value="Chemotax_Me-accpt_rcpt"/>
</dbReference>
<feature type="coiled-coil region" evidence="11">
    <location>
        <begin position="5"/>
        <end position="32"/>
    </location>
</feature>
<dbReference type="InterPro" id="IPR035965">
    <property type="entry name" value="PAS-like_dom_sf"/>
</dbReference>
<evidence type="ECO:0000259" key="14">
    <source>
        <dbReference type="PROSITE" id="PS50113"/>
    </source>
</evidence>
<feature type="domain" description="PAS" evidence="13">
    <location>
        <begin position="157"/>
        <end position="197"/>
    </location>
</feature>
<organism evidence="15 16">
    <name type="scientific">Pseudomonas saudiphocaensis</name>
    <dbReference type="NCBI Taxonomy" id="1499686"/>
    <lineage>
        <taxon>Bacteria</taxon>
        <taxon>Pseudomonadati</taxon>
        <taxon>Pseudomonadota</taxon>
        <taxon>Gammaproteobacteria</taxon>
        <taxon>Pseudomonadales</taxon>
        <taxon>Pseudomonadaceae</taxon>
        <taxon>Pseudomonas</taxon>
    </lineage>
</organism>
<dbReference type="eggNOG" id="COG0840">
    <property type="taxonomic scope" value="Bacteria"/>
</dbReference>
<dbReference type="InterPro" id="IPR001610">
    <property type="entry name" value="PAC"/>
</dbReference>
<dbReference type="PROSITE" id="PS50111">
    <property type="entry name" value="CHEMOTAXIS_TRANSDUC_2"/>
    <property type="match status" value="1"/>
</dbReference>
<dbReference type="Pfam" id="PF00015">
    <property type="entry name" value="MCPsignal"/>
    <property type="match status" value="1"/>
</dbReference>
<comment type="similarity">
    <text evidence="9">Belongs to the methyl-accepting chemotaxis (MCP) protein family.</text>
</comment>
<gene>
    <name evidence="15" type="ORF">BN1079_01774</name>
</gene>
<accession>A0A078LPP9</accession>
<dbReference type="PRINTS" id="PR00260">
    <property type="entry name" value="CHEMTRNSDUCR"/>
</dbReference>
<dbReference type="InterPro" id="IPR000014">
    <property type="entry name" value="PAS"/>
</dbReference>
<dbReference type="InterPro" id="IPR004089">
    <property type="entry name" value="MCPsignal_dom"/>
</dbReference>
<dbReference type="GO" id="GO:0007165">
    <property type="term" value="P:signal transduction"/>
    <property type="evidence" value="ECO:0007669"/>
    <property type="project" value="UniProtKB-KW"/>
</dbReference>
<dbReference type="Gene3D" id="3.30.450.20">
    <property type="entry name" value="PAS domain"/>
    <property type="match status" value="2"/>
</dbReference>
<comment type="subcellular location">
    <subcellularLocation>
        <location evidence="1">Cell membrane</location>
        <topology evidence="1">Multi-pass membrane protein</topology>
    </subcellularLocation>
</comment>
<dbReference type="STRING" id="1499686.BN1079_01774"/>
<dbReference type="GO" id="GO:0004888">
    <property type="term" value="F:transmembrane signaling receptor activity"/>
    <property type="evidence" value="ECO:0007669"/>
    <property type="project" value="InterPro"/>
</dbReference>
<evidence type="ECO:0000313" key="15">
    <source>
        <dbReference type="EMBL" id="CDZ94453.1"/>
    </source>
</evidence>
<feature type="domain" description="Methyl-accepting transducer" evidence="12">
    <location>
        <begin position="253"/>
        <end position="442"/>
    </location>
</feature>
<dbReference type="PANTHER" id="PTHR32089">
    <property type="entry name" value="METHYL-ACCEPTING CHEMOTAXIS PROTEIN MCPB"/>
    <property type="match status" value="1"/>
</dbReference>
<evidence type="ECO:0000256" key="10">
    <source>
        <dbReference type="PROSITE-ProRule" id="PRU00284"/>
    </source>
</evidence>
<proteinExistence type="inferred from homology"/>
<dbReference type="CDD" id="cd00130">
    <property type="entry name" value="PAS"/>
    <property type="match status" value="2"/>
</dbReference>
<dbReference type="PROSITE" id="PS50112">
    <property type="entry name" value="PAS"/>
    <property type="match status" value="1"/>
</dbReference>
<evidence type="ECO:0000259" key="13">
    <source>
        <dbReference type="PROSITE" id="PS50112"/>
    </source>
</evidence>
<dbReference type="SMART" id="SM00283">
    <property type="entry name" value="MA"/>
    <property type="match status" value="1"/>
</dbReference>
<evidence type="ECO:0000256" key="7">
    <source>
        <dbReference type="ARBA" id="ARBA00023136"/>
    </source>
</evidence>
<dbReference type="EMBL" id="CCSF01000001">
    <property type="protein sequence ID" value="CDZ94453.1"/>
    <property type="molecule type" value="Genomic_DNA"/>
</dbReference>
<keyword evidence="4" id="KW-0812">Transmembrane</keyword>
<dbReference type="InterPro" id="IPR000700">
    <property type="entry name" value="PAS-assoc_C"/>
</dbReference>
<keyword evidence="5" id="KW-0418">Kinase</keyword>
<keyword evidence="2" id="KW-1003">Cell membrane</keyword>
<keyword evidence="6" id="KW-1133">Transmembrane helix</keyword>
<evidence type="ECO:0000256" key="3">
    <source>
        <dbReference type="ARBA" id="ARBA00022481"/>
    </source>
</evidence>
<dbReference type="PANTHER" id="PTHR32089:SF119">
    <property type="entry name" value="METHYL-ACCEPTING CHEMOTAXIS PROTEIN CTPL"/>
    <property type="match status" value="1"/>
</dbReference>
<dbReference type="Gene3D" id="1.10.287.950">
    <property type="entry name" value="Methyl-accepting chemotaxis protein"/>
    <property type="match status" value="1"/>
</dbReference>
<evidence type="ECO:0000256" key="5">
    <source>
        <dbReference type="ARBA" id="ARBA00022777"/>
    </source>
</evidence>